<reference evidence="8 9" key="1">
    <citation type="journal article" date="2013" name="Genome Biol. Evol.">
        <title>Complete genomes of two dipteran-associated spiroplasmas provided insights into the origin, dynamics, and impacts of viral invasion in spiroplasma.</title>
        <authorList>
            <person name="Ku C."/>
            <person name="Lo W.S."/>
            <person name="Chen L.L."/>
            <person name="Kuo C.H."/>
        </authorList>
    </citation>
    <scope>NUCLEOTIDE SEQUENCE [LARGE SCALE GENOMIC DNA]</scope>
    <source>
        <strain evidence="8 9">DF-1</strain>
    </source>
</reference>
<dbReference type="HOGENOM" id="CLU_037562_3_2_14"/>
<dbReference type="Proteomes" id="UP000013964">
    <property type="component" value="Chromosome"/>
</dbReference>
<dbReference type="InterPro" id="IPR012678">
    <property type="entry name" value="Ribosomal_uL23/eL15/eS24_sf"/>
</dbReference>
<evidence type="ECO:0000313" key="9">
    <source>
        <dbReference type="Proteomes" id="UP000013964"/>
    </source>
</evidence>
<evidence type="ECO:0000256" key="2">
    <source>
        <dbReference type="ARBA" id="ARBA00022730"/>
    </source>
</evidence>
<evidence type="ECO:0000256" key="5">
    <source>
        <dbReference type="ARBA" id="ARBA00023274"/>
    </source>
</evidence>
<dbReference type="Gene3D" id="3.30.70.330">
    <property type="match status" value="1"/>
</dbReference>
<accession>R4U0K1</accession>
<dbReference type="AlphaFoldDB" id="R4U0K1"/>
<evidence type="ECO:0000313" key="8">
    <source>
        <dbReference type="EMBL" id="AGM24782.1"/>
    </source>
</evidence>
<dbReference type="RefSeq" id="WP_016338608.1">
    <property type="nucleotide sequence ID" value="NC_021280.1"/>
</dbReference>
<dbReference type="STRING" id="1276227.SCHRY_v1c01970"/>
<sequence>MHITNVIKKPILSEKTYRNMASGVYTFEVAITANKVQIKKAFETIFEVKVAKVNIINYDPKEKKMGKFVGETKYTKRAIITLKPGEQLDLLGENK</sequence>
<keyword evidence="9" id="KW-1185">Reference proteome</keyword>
<proteinExistence type="inferred from homology"/>
<dbReference type="eggNOG" id="COG0089">
    <property type="taxonomic scope" value="Bacteria"/>
</dbReference>
<dbReference type="GO" id="GO:0005840">
    <property type="term" value="C:ribosome"/>
    <property type="evidence" value="ECO:0007669"/>
    <property type="project" value="UniProtKB-KW"/>
</dbReference>
<evidence type="ECO:0000256" key="6">
    <source>
        <dbReference type="HAMAP-Rule" id="MF_01369"/>
    </source>
</evidence>
<dbReference type="NCBIfam" id="NF004363">
    <property type="entry name" value="PRK05738.2-4"/>
    <property type="match status" value="1"/>
</dbReference>
<comment type="function">
    <text evidence="6">One of the early assembly proteins it binds 23S rRNA. One of the proteins that surrounds the polypeptide exit tunnel on the outside of the ribosome. Forms the main docking site for trigger factor binding to the ribosome.</text>
</comment>
<evidence type="ECO:0000256" key="7">
    <source>
        <dbReference type="RuleBase" id="RU003934"/>
    </source>
</evidence>
<dbReference type="PROSITE" id="PS00050">
    <property type="entry name" value="RIBOSOMAL_L23"/>
    <property type="match status" value="1"/>
</dbReference>
<evidence type="ECO:0000256" key="4">
    <source>
        <dbReference type="ARBA" id="ARBA00022980"/>
    </source>
</evidence>
<dbReference type="FunFam" id="3.30.70.330:FF:000001">
    <property type="entry name" value="50S ribosomal protein L23"/>
    <property type="match status" value="1"/>
</dbReference>
<dbReference type="KEGG" id="scr:SCHRY_v1c01970"/>
<gene>
    <name evidence="6 8" type="primary">rplW</name>
    <name evidence="8" type="ORF">SCHRY_v1c01970</name>
</gene>
<dbReference type="GO" id="GO:0019843">
    <property type="term" value="F:rRNA binding"/>
    <property type="evidence" value="ECO:0007669"/>
    <property type="project" value="UniProtKB-UniRule"/>
</dbReference>
<dbReference type="InterPro" id="IPR013025">
    <property type="entry name" value="Ribosomal_uL23-like"/>
</dbReference>
<dbReference type="SUPFAM" id="SSF54189">
    <property type="entry name" value="Ribosomal proteins S24e, L23 and L15e"/>
    <property type="match status" value="1"/>
</dbReference>
<dbReference type="InterPro" id="IPR012677">
    <property type="entry name" value="Nucleotide-bd_a/b_plait_sf"/>
</dbReference>
<dbReference type="PATRIC" id="fig|1276227.3.peg.197"/>
<dbReference type="Pfam" id="PF00276">
    <property type="entry name" value="Ribosomal_L23"/>
    <property type="match status" value="1"/>
</dbReference>
<organism evidence="8 9">
    <name type="scientific">Spiroplasma chrysopicola DF-1</name>
    <dbReference type="NCBI Taxonomy" id="1276227"/>
    <lineage>
        <taxon>Bacteria</taxon>
        <taxon>Bacillati</taxon>
        <taxon>Mycoplasmatota</taxon>
        <taxon>Mollicutes</taxon>
        <taxon>Entomoplasmatales</taxon>
        <taxon>Spiroplasmataceae</taxon>
        <taxon>Spiroplasma</taxon>
    </lineage>
</organism>
<dbReference type="GO" id="GO:1990904">
    <property type="term" value="C:ribonucleoprotein complex"/>
    <property type="evidence" value="ECO:0007669"/>
    <property type="project" value="UniProtKB-KW"/>
</dbReference>
<dbReference type="PANTHER" id="PTHR11620">
    <property type="entry name" value="60S RIBOSOMAL PROTEIN L23A"/>
    <property type="match status" value="1"/>
</dbReference>
<dbReference type="EMBL" id="CP005077">
    <property type="protein sequence ID" value="AGM24782.1"/>
    <property type="molecule type" value="Genomic_DNA"/>
</dbReference>
<keyword evidence="5 6" id="KW-0687">Ribonucleoprotein</keyword>
<dbReference type="InterPro" id="IPR001014">
    <property type="entry name" value="Ribosomal_uL23_CS"/>
</dbReference>
<name>R4U0K1_9MOLU</name>
<dbReference type="OrthoDB" id="9793353at2"/>
<keyword evidence="4 6" id="KW-0689">Ribosomal protein</keyword>
<dbReference type="GO" id="GO:0003735">
    <property type="term" value="F:structural constituent of ribosome"/>
    <property type="evidence" value="ECO:0007669"/>
    <property type="project" value="InterPro"/>
</dbReference>
<comment type="similarity">
    <text evidence="1 6 7">Belongs to the universal ribosomal protein uL23 family.</text>
</comment>
<protein>
    <recommendedName>
        <fullName evidence="6">Large ribosomal subunit protein uL23</fullName>
    </recommendedName>
</protein>
<evidence type="ECO:0000256" key="1">
    <source>
        <dbReference type="ARBA" id="ARBA00006700"/>
    </source>
</evidence>
<dbReference type="HAMAP" id="MF_01369_B">
    <property type="entry name" value="Ribosomal_uL23_B"/>
    <property type="match status" value="1"/>
</dbReference>
<keyword evidence="3 6" id="KW-0694">RNA-binding</keyword>
<keyword evidence="2 6" id="KW-0699">rRNA-binding</keyword>
<dbReference type="GO" id="GO:0006412">
    <property type="term" value="P:translation"/>
    <property type="evidence" value="ECO:0007669"/>
    <property type="project" value="UniProtKB-UniRule"/>
</dbReference>
<evidence type="ECO:0000256" key="3">
    <source>
        <dbReference type="ARBA" id="ARBA00022884"/>
    </source>
</evidence>
<comment type="subunit">
    <text evidence="6">Part of the 50S ribosomal subunit. Contacts protein L29, and trigger factor when it is bound to the ribosome.</text>
</comment>